<reference evidence="7" key="1">
    <citation type="submission" date="2019-12" db="EMBL/GenBank/DDBJ databases">
        <authorList>
            <person name="Scholes J."/>
        </authorList>
    </citation>
    <scope>NUCLEOTIDE SEQUENCE</scope>
</reference>
<evidence type="ECO:0000256" key="1">
    <source>
        <dbReference type="ARBA" id="ARBA00004245"/>
    </source>
</evidence>
<dbReference type="Gene3D" id="3.30.1460.20">
    <property type="match status" value="2"/>
</dbReference>
<evidence type="ECO:0000256" key="5">
    <source>
        <dbReference type="ARBA" id="ARBA00023212"/>
    </source>
</evidence>
<dbReference type="Proteomes" id="UP001153555">
    <property type="component" value="Unassembled WGS sequence"/>
</dbReference>
<evidence type="ECO:0000313" key="8">
    <source>
        <dbReference type="Proteomes" id="UP001153555"/>
    </source>
</evidence>
<dbReference type="SUPFAM" id="SSF69645">
    <property type="entry name" value="Arp2/3 complex subunits"/>
    <property type="match status" value="2"/>
</dbReference>
<comment type="function">
    <text evidence="6">Functions as actin-binding component of the Arp2/3 complex which is involved in regulation of actin polymerization and together with an activating nucleation-promoting factor (NPF) mediates the formation of branched actin networks.</text>
</comment>
<organism evidence="7 8">
    <name type="scientific">Striga hermonthica</name>
    <name type="common">Purple witchweed</name>
    <name type="synonym">Buchnera hermonthica</name>
    <dbReference type="NCBI Taxonomy" id="68872"/>
    <lineage>
        <taxon>Eukaryota</taxon>
        <taxon>Viridiplantae</taxon>
        <taxon>Streptophyta</taxon>
        <taxon>Embryophyta</taxon>
        <taxon>Tracheophyta</taxon>
        <taxon>Spermatophyta</taxon>
        <taxon>Magnoliopsida</taxon>
        <taxon>eudicotyledons</taxon>
        <taxon>Gunneridae</taxon>
        <taxon>Pentapetalae</taxon>
        <taxon>asterids</taxon>
        <taxon>lamiids</taxon>
        <taxon>Lamiales</taxon>
        <taxon>Orobanchaceae</taxon>
        <taxon>Buchnereae</taxon>
        <taxon>Striga</taxon>
    </lineage>
</organism>
<dbReference type="FunFam" id="3.30.1460.20:FF:000008">
    <property type="entry name" value="Arp2/3 complex 34 kDa subunit"/>
    <property type="match status" value="1"/>
</dbReference>
<dbReference type="OrthoDB" id="148331at2759"/>
<dbReference type="GO" id="GO:0030041">
    <property type="term" value="P:actin filament polymerization"/>
    <property type="evidence" value="ECO:0007669"/>
    <property type="project" value="InterPro"/>
</dbReference>
<dbReference type="GO" id="GO:0005885">
    <property type="term" value="C:Arp2/3 protein complex"/>
    <property type="evidence" value="ECO:0007669"/>
    <property type="project" value="InterPro"/>
</dbReference>
<gene>
    <name evidence="7" type="ORF">SHERM_01103</name>
</gene>
<accession>A0A9N7R9Y9</accession>
<sequence length="338" mass="38776">MILIICFAMKRFSSLRASPAVKEILLKIHRADRPMEIDHHVHEFGSIHYHLRCSASDPTYTYLSVSTPLLSQGLPLSSLLPQYSRDMVTQICPQVIETVEPPEEGYQLTLKLNFSKIPQGKASTKMITDISSVQAVILSSQLKDILKNVDSHENSQGTYKPIKLVYHPREPFFIIKQPMKTTAIFPMRFKENEDVIIATAFFQELDDIGSSEAYPKAPHCTWSPIPPLELRGESIEDLSTNCGFVSFDITSRHVKGKKLDKTVWNLLNFCTLVKYHVKSTRCFIQRRMRTRLQGLVQHLEDVEVEEDQHNKKKARGMQRIAFFETNIMLHVDNKSCSR</sequence>
<keyword evidence="5 6" id="KW-0206">Cytoskeleton</keyword>
<protein>
    <recommendedName>
        <fullName evidence="6">Arp2/3 complex 34 kDa subunit</fullName>
    </recommendedName>
</protein>
<comment type="similarity">
    <text evidence="2 6">Belongs to the ARPC2 family.</text>
</comment>
<dbReference type="EMBL" id="CACSLK010016925">
    <property type="protein sequence ID" value="CAA0818240.1"/>
    <property type="molecule type" value="Genomic_DNA"/>
</dbReference>
<evidence type="ECO:0000256" key="6">
    <source>
        <dbReference type="RuleBase" id="RU364015"/>
    </source>
</evidence>
<evidence type="ECO:0000313" key="7">
    <source>
        <dbReference type="EMBL" id="CAA0818240.1"/>
    </source>
</evidence>
<name>A0A9N7R9Y9_STRHE</name>
<comment type="caution">
    <text evidence="7">The sequence shown here is derived from an EMBL/GenBank/DDBJ whole genome shotgun (WGS) entry which is preliminary data.</text>
</comment>
<dbReference type="GO" id="GO:0051015">
    <property type="term" value="F:actin filament binding"/>
    <property type="evidence" value="ECO:0007669"/>
    <property type="project" value="TreeGrafter"/>
</dbReference>
<keyword evidence="4 6" id="KW-0009">Actin-binding</keyword>
<comment type="subunit">
    <text evidence="6">Component of the Arp2/3 complex.</text>
</comment>
<proteinExistence type="inferred from homology"/>
<dbReference type="GO" id="GO:0005200">
    <property type="term" value="F:structural constituent of cytoskeleton"/>
    <property type="evidence" value="ECO:0007669"/>
    <property type="project" value="TreeGrafter"/>
</dbReference>
<dbReference type="PANTHER" id="PTHR12058:SF1">
    <property type="entry name" value="ACTIN-RELATED PROTEIN 2_3 COMPLEX SUBUNIT 2B"/>
    <property type="match status" value="1"/>
</dbReference>
<evidence type="ECO:0000256" key="4">
    <source>
        <dbReference type="ARBA" id="ARBA00023203"/>
    </source>
</evidence>
<dbReference type="InterPro" id="IPR034666">
    <property type="entry name" value="ARPC2/4"/>
</dbReference>
<dbReference type="PANTHER" id="PTHR12058">
    <property type="entry name" value="ARP2/3 COMPLEX 34 KDA SUBUNIT"/>
    <property type="match status" value="1"/>
</dbReference>
<dbReference type="AlphaFoldDB" id="A0A9N7R9Y9"/>
<keyword evidence="8" id="KW-1185">Reference proteome</keyword>
<dbReference type="Pfam" id="PF04045">
    <property type="entry name" value="P34-Arc"/>
    <property type="match status" value="1"/>
</dbReference>
<comment type="subcellular location">
    <subcellularLocation>
        <location evidence="1 6">Cytoplasm</location>
        <location evidence="1 6">Cytoskeleton</location>
    </subcellularLocation>
</comment>
<evidence type="ECO:0000256" key="3">
    <source>
        <dbReference type="ARBA" id="ARBA00022490"/>
    </source>
</evidence>
<dbReference type="InterPro" id="IPR007188">
    <property type="entry name" value="ARPC2"/>
</dbReference>
<evidence type="ECO:0000256" key="2">
    <source>
        <dbReference type="ARBA" id="ARBA00007192"/>
    </source>
</evidence>
<keyword evidence="3 6" id="KW-0963">Cytoplasm</keyword>
<dbReference type="GO" id="GO:0034314">
    <property type="term" value="P:Arp2/3 complex-mediated actin nucleation"/>
    <property type="evidence" value="ECO:0007669"/>
    <property type="project" value="InterPro"/>
</dbReference>